<proteinExistence type="predicted"/>
<dbReference type="SUPFAM" id="SSF81342">
    <property type="entry name" value="Transmembrane di-heme cytochromes"/>
    <property type="match status" value="1"/>
</dbReference>
<dbReference type="InterPro" id="IPR011577">
    <property type="entry name" value="Cyt_b561_bac/Ni-Hgenase"/>
</dbReference>
<reference evidence="8 9" key="1">
    <citation type="submission" date="2017-07" db="EMBL/GenBank/DDBJ databases">
        <title>Acidovorax KNDSW TSA 6 genome sequence and assembly.</title>
        <authorList>
            <person name="Mayilraj S."/>
        </authorList>
    </citation>
    <scope>NUCLEOTIDE SEQUENCE [LARGE SCALE GENOMIC DNA]</scope>
    <source>
        <strain evidence="8 9">KNDSW-TSA6</strain>
    </source>
</reference>
<evidence type="ECO:0000313" key="9">
    <source>
        <dbReference type="Proteomes" id="UP000215441"/>
    </source>
</evidence>
<dbReference type="Gene3D" id="1.20.950.20">
    <property type="entry name" value="Transmembrane di-heme cytochromes, Chain C"/>
    <property type="match status" value="1"/>
</dbReference>
<keyword evidence="2" id="KW-1003">Cell membrane</keyword>
<feature type="domain" description="Cytochrome b561 bacterial/Ni-hydrogenase" evidence="7">
    <location>
        <begin position="9"/>
        <end position="182"/>
    </location>
</feature>
<gene>
    <name evidence="8" type="ORF">CBY09_02240</name>
</gene>
<evidence type="ECO:0000256" key="2">
    <source>
        <dbReference type="ARBA" id="ARBA00022475"/>
    </source>
</evidence>
<feature type="transmembrane region" description="Helical" evidence="6">
    <location>
        <begin position="46"/>
        <end position="65"/>
    </location>
</feature>
<comment type="caution">
    <text evidence="8">The sequence shown here is derived from an EMBL/GenBank/DDBJ whole genome shotgun (WGS) entry which is preliminary data.</text>
</comment>
<comment type="subcellular location">
    <subcellularLocation>
        <location evidence="1">Cell membrane</location>
        <topology evidence="1">Multi-pass membrane protein</topology>
    </subcellularLocation>
</comment>
<dbReference type="PANTHER" id="PTHR30485:SF2">
    <property type="entry name" value="BLL0597 PROTEIN"/>
    <property type="match status" value="1"/>
</dbReference>
<evidence type="ECO:0000256" key="4">
    <source>
        <dbReference type="ARBA" id="ARBA00022989"/>
    </source>
</evidence>
<evidence type="ECO:0000313" key="8">
    <source>
        <dbReference type="EMBL" id="OYD51908.1"/>
    </source>
</evidence>
<dbReference type="EMBL" id="NOIG01000002">
    <property type="protein sequence ID" value="OYD51908.1"/>
    <property type="molecule type" value="Genomic_DNA"/>
</dbReference>
<accession>A0A235ES89</accession>
<protein>
    <submittedName>
        <fullName evidence="8">Cytochrome B</fullName>
    </submittedName>
</protein>
<feature type="transmembrane region" description="Helical" evidence="6">
    <location>
        <begin position="15"/>
        <end position="34"/>
    </location>
</feature>
<dbReference type="OrthoDB" id="196472at2"/>
<dbReference type="GO" id="GO:0022904">
    <property type="term" value="P:respiratory electron transport chain"/>
    <property type="evidence" value="ECO:0007669"/>
    <property type="project" value="InterPro"/>
</dbReference>
<name>A0A235ES89_9BURK</name>
<dbReference type="GO" id="GO:0009055">
    <property type="term" value="F:electron transfer activity"/>
    <property type="evidence" value="ECO:0007669"/>
    <property type="project" value="InterPro"/>
</dbReference>
<evidence type="ECO:0000259" key="7">
    <source>
        <dbReference type="Pfam" id="PF01292"/>
    </source>
</evidence>
<dbReference type="AlphaFoldDB" id="A0A235ES89"/>
<keyword evidence="5 6" id="KW-0472">Membrane</keyword>
<keyword evidence="3 6" id="KW-0812">Transmembrane</keyword>
<dbReference type="InterPro" id="IPR016174">
    <property type="entry name" value="Di-haem_cyt_TM"/>
</dbReference>
<evidence type="ECO:0000256" key="3">
    <source>
        <dbReference type="ARBA" id="ARBA00022692"/>
    </source>
</evidence>
<dbReference type="Proteomes" id="UP000215441">
    <property type="component" value="Unassembled WGS sequence"/>
</dbReference>
<keyword evidence="4 6" id="KW-1133">Transmembrane helix</keyword>
<dbReference type="GO" id="GO:0005886">
    <property type="term" value="C:plasma membrane"/>
    <property type="evidence" value="ECO:0007669"/>
    <property type="project" value="UniProtKB-SubCell"/>
</dbReference>
<dbReference type="Pfam" id="PF01292">
    <property type="entry name" value="Ni_hydr_CYTB"/>
    <property type="match status" value="1"/>
</dbReference>
<feature type="transmembrane region" description="Helical" evidence="6">
    <location>
        <begin position="201"/>
        <end position="224"/>
    </location>
</feature>
<dbReference type="InterPro" id="IPR051542">
    <property type="entry name" value="Hydrogenase_cytochrome"/>
</dbReference>
<organism evidence="8 9">
    <name type="scientific">Acidovorax kalamii</name>
    <dbReference type="NCBI Taxonomy" id="2004485"/>
    <lineage>
        <taxon>Bacteria</taxon>
        <taxon>Pseudomonadati</taxon>
        <taxon>Pseudomonadota</taxon>
        <taxon>Betaproteobacteria</taxon>
        <taxon>Burkholderiales</taxon>
        <taxon>Comamonadaceae</taxon>
        <taxon>Acidovorax</taxon>
    </lineage>
</organism>
<keyword evidence="9" id="KW-1185">Reference proteome</keyword>
<feature type="transmembrane region" description="Helical" evidence="6">
    <location>
        <begin position="148"/>
        <end position="170"/>
    </location>
</feature>
<dbReference type="RefSeq" id="WP_094285989.1">
    <property type="nucleotide sequence ID" value="NZ_NOIG01000002.1"/>
</dbReference>
<dbReference type="GO" id="GO:0020037">
    <property type="term" value="F:heme binding"/>
    <property type="evidence" value="ECO:0007669"/>
    <property type="project" value="TreeGrafter"/>
</dbReference>
<sequence>MTPHTVRIWDLPTRLFHWALAACVIGLVITAKVGGNAMEWHFRLGYAVLALLVFRVVWGLIGGRWSRFSAFLYSPARLVRYLRGNAHPEDNAGHSPLGALSVFALLAVLGAQVGTGLLSDDEIAFAGPLTRFVSNTVVGQATGYHKEIGQYLVLGLVALHVLAVLFYVLVRKHTLVRPMLGGDKALPVPATPSRDDALSRALALVVLAGSAGLAWWVSSLAMAAGF</sequence>
<evidence type="ECO:0000256" key="5">
    <source>
        <dbReference type="ARBA" id="ARBA00023136"/>
    </source>
</evidence>
<dbReference type="PANTHER" id="PTHR30485">
    <property type="entry name" value="NI/FE-HYDROGENASE 1 B-TYPE CYTOCHROME SUBUNIT"/>
    <property type="match status" value="1"/>
</dbReference>
<evidence type="ECO:0000256" key="6">
    <source>
        <dbReference type="SAM" id="Phobius"/>
    </source>
</evidence>
<evidence type="ECO:0000256" key="1">
    <source>
        <dbReference type="ARBA" id="ARBA00004651"/>
    </source>
</evidence>